<proteinExistence type="predicted"/>
<organism evidence="1 2">
    <name type="scientific">Rapidithrix thailandica</name>
    <dbReference type="NCBI Taxonomy" id="413964"/>
    <lineage>
        <taxon>Bacteria</taxon>
        <taxon>Pseudomonadati</taxon>
        <taxon>Bacteroidota</taxon>
        <taxon>Cytophagia</taxon>
        <taxon>Cytophagales</taxon>
        <taxon>Flammeovirgaceae</taxon>
        <taxon>Rapidithrix</taxon>
    </lineage>
</organism>
<dbReference type="EMBL" id="JBDKWZ010000013">
    <property type="protein sequence ID" value="MEN7550397.1"/>
    <property type="molecule type" value="Genomic_DNA"/>
</dbReference>
<evidence type="ECO:0000313" key="2">
    <source>
        <dbReference type="Proteomes" id="UP001403385"/>
    </source>
</evidence>
<dbReference type="Pfam" id="PF14114">
    <property type="entry name" value="DUF4286"/>
    <property type="match status" value="1"/>
</dbReference>
<dbReference type="InterPro" id="IPR025563">
    <property type="entry name" value="DUF4286"/>
</dbReference>
<accession>A0AAW9S2S5</accession>
<sequence length="101" mass="11874">MIVYNVTVNVEHEATEEWINFMKNEHIPEVMATGCFSEYKLLRLTQEVADHAGITFAVQYWCESLSILNEYIAKYAPVLQEKHTKKFQNKFVAFRTILEEI</sequence>
<evidence type="ECO:0000313" key="1">
    <source>
        <dbReference type="EMBL" id="MEN7550397.1"/>
    </source>
</evidence>
<reference evidence="1 2" key="1">
    <citation type="submission" date="2024-04" db="EMBL/GenBank/DDBJ databases">
        <title>Novel genus in family Flammeovirgaceae.</title>
        <authorList>
            <person name="Nguyen T.H."/>
            <person name="Vuong T.Q."/>
            <person name="Le H."/>
            <person name="Kim S.-G."/>
        </authorList>
    </citation>
    <scope>NUCLEOTIDE SEQUENCE [LARGE SCALE GENOMIC DNA]</scope>
    <source>
        <strain evidence="1 2">JCM 23209</strain>
    </source>
</reference>
<name>A0AAW9S2S5_9BACT</name>
<keyword evidence="2" id="KW-1185">Reference proteome</keyword>
<comment type="caution">
    <text evidence="1">The sequence shown here is derived from an EMBL/GenBank/DDBJ whole genome shotgun (WGS) entry which is preliminary data.</text>
</comment>
<gene>
    <name evidence="1" type="ORF">AAG747_20935</name>
</gene>
<protein>
    <submittedName>
        <fullName evidence="1">DUF4286 family protein</fullName>
    </submittedName>
</protein>
<dbReference type="RefSeq" id="WP_346823178.1">
    <property type="nucleotide sequence ID" value="NZ_JBDKWZ010000013.1"/>
</dbReference>
<dbReference type="AlphaFoldDB" id="A0AAW9S2S5"/>
<dbReference type="Proteomes" id="UP001403385">
    <property type="component" value="Unassembled WGS sequence"/>
</dbReference>